<sequence>MIEICVQDSSCFIYNIKDWEILRTKYRIIGEILGNNFCIPSLPLQLLPEEAITLKRKGIANFVNYEKLKETPSDEDYKIFSKFKENLTEGLKSVYRKVRKNQIENVIDNIVRGKRKKGDTRSKDDIFEEELNKSCEINEDTLLWPIFCCSLNKGSGIEVSENVILSKTTSSKIEIFSDLWDKGYYITAGNKFGGDFLLYLGDPIMHHAVNIIRCIPENYNFHPSELVAFSRLGTSVKKRATLATINDNQIIRYITLNWLDT</sequence>
<gene>
    <name evidence="8" type="ORF">QE152_g6429</name>
</gene>
<comment type="caution">
    <text evidence="8">The sequence shown here is derived from an EMBL/GenBank/DDBJ whole genome shotgun (WGS) entry which is preliminary data.</text>
</comment>
<reference evidence="8 9" key="1">
    <citation type="journal article" date="2024" name="BMC Genomics">
        <title>De novo assembly and annotation of Popillia japonica's genome with initial clues to its potential as an invasive pest.</title>
        <authorList>
            <person name="Cucini C."/>
            <person name="Boschi S."/>
            <person name="Funari R."/>
            <person name="Cardaioli E."/>
            <person name="Iannotti N."/>
            <person name="Marturano G."/>
            <person name="Paoli F."/>
            <person name="Bruttini M."/>
            <person name="Carapelli A."/>
            <person name="Frati F."/>
            <person name="Nardi F."/>
        </authorList>
    </citation>
    <scope>NUCLEOTIDE SEQUENCE [LARGE SCALE GENOMIC DNA]</scope>
    <source>
        <strain evidence="8">DMR45628</strain>
    </source>
</reference>
<feature type="domain" description="TSEN34 N-terminal" evidence="7">
    <location>
        <begin position="2"/>
        <end position="64"/>
    </location>
</feature>
<dbReference type="AlphaFoldDB" id="A0AAW1MI82"/>
<organism evidence="8 9">
    <name type="scientific">Popillia japonica</name>
    <name type="common">Japanese beetle</name>
    <dbReference type="NCBI Taxonomy" id="7064"/>
    <lineage>
        <taxon>Eukaryota</taxon>
        <taxon>Metazoa</taxon>
        <taxon>Ecdysozoa</taxon>
        <taxon>Arthropoda</taxon>
        <taxon>Hexapoda</taxon>
        <taxon>Insecta</taxon>
        <taxon>Pterygota</taxon>
        <taxon>Neoptera</taxon>
        <taxon>Endopterygota</taxon>
        <taxon>Coleoptera</taxon>
        <taxon>Polyphaga</taxon>
        <taxon>Scarabaeiformia</taxon>
        <taxon>Scarabaeidae</taxon>
        <taxon>Rutelinae</taxon>
        <taxon>Popillia</taxon>
    </lineage>
</organism>
<evidence type="ECO:0000313" key="9">
    <source>
        <dbReference type="Proteomes" id="UP001458880"/>
    </source>
</evidence>
<dbReference type="EC" id="4.6.1.16" evidence="2"/>
<dbReference type="InterPro" id="IPR036167">
    <property type="entry name" value="tRNA_intron_Endo_cat-like_sf"/>
</dbReference>
<dbReference type="InterPro" id="IPR006677">
    <property type="entry name" value="tRNA_intron_Endonuc_cat-like"/>
</dbReference>
<evidence type="ECO:0000259" key="7">
    <source>
        <dbReference type="Pfam" id="PF26577"/>
    </source>
</evidence>
<evidence type="ECO:0000256" key="1">
    <source>
        <dbReference type="ARBA" id="ARBA00008078"/>
    </source>
</evidence>
<name>A0AAW1MI82_POPJA</name>
<keyword evidence="9" id="KW-1185">Reference proteome</keyword>
<keyword evidence="8" id="KW-0255">Endonuclease</keyword>
<evidence type="ECO:0000259" key="6">
    <source>
        <dbReference type="Pfam" id="PF01974"/>
    </source>
</evidence>
<dbReference type="PANTHER" id="PTHR13070">
    <property type="entry name" value="TRNA-SPLICING ENDONUCLEASE SUBUNIT SEN34-RELATED"/>
    <property type="match status" value="1"/>
</dbReference>
<keyword evidence="3" id="KW-0819">tRNA processing</keyword>
<evidence type="ECO:0000256" key="5">
    <source>
        <dbReference type="ARBA" id="ARBA00034031"/>
    </source>
</evidence>
<dbReference type="Proteomes" id="UP001458880">
    <property type="component" value="Unassembled WGS sequence"/>
</dbReference>
<evidence type="ECO:0000313" key="8">
    <source>
        <dbReference type="EMBL" id="KAK9745963.1"/>
    </source>
</evidence>
<evidence type="ECO:0000256" key="2">
    <source>
        <dbReference type="ARBA" id="ARBA00012573"/>
    </source>
</evidence>
<evidence type="ECO:0000256" key="4">
    <source>
        <dbReference type="ARBA" id="ARBA00023239"/>
    </source>
</evidence>
<evidence type="ECO:0000256" key="3">
    <source>
        <dbReference type="ARBA" id="ARBA00022694"/>
    </source>
</evidence>
<dbReference type="GO" id="GO:0005634">
    <property type="term" value="C:nucleus"/>
    <property type="evidence" value="ECO:0007669"/>
    <property type="project" value="UniProtKB-ARBA"/>
</dbReference>
<dbReference type="PANTHER" id="PTHR13070:SF0">
    <property type="entry name" value="TRNA-SPLICING ENDONUCLEASE SUBUNIT SEN34"/>
    <property type="match status" value="1"/>
</dbReference>
<keyword evidence="8" id="KW-0378">Hydrolase</keyword>
<feature type="domain" description="tRNA intron endonuclease catalytic" evidence="6">
    <location>
        <begin position="172"/>
        <end position="253"/>
    </location>
</feature>
<dbReference type="GO" id="GO:0003676">
    <property type="term" value="F:nucleic acid binding"/>
    <property type="evidence" value="ECO:0007669"/>
    <property type="project" value="InterPro"/>
</dbReference>
<accession>A0AAW1MI82</accession>
<dbReference type="GO" id="GO:0000213">
    <property type="term" value="F:tRNA-intron lyase activity"/>
    <property type="evidence" value="ECO:0007669"/>
    <property type="project" value="UniProtKB-EC"/>
</dbReference>
<comment type="similarity">
    <text evidence="1">Belongs to the tRNA-intron endonuclease family.</text>
</comment>
<keyword evidence="8" id="KW-0540">Nuclease</keyword>
<proteinExistence type="inferred from homology"/>
<dbReference type="Gene3D" id="3.40.1350.10">
    <property type="match status" value="1"/>
</dbReference>
<dbReference type="InterPro" id="IPR011856">
    <property type="entry name" value="tRNA_endonuc-like_dom_sf"/>
</dbReference>
<dbReference type="Pfam" id="PF01974">
    <property type="entry name" value="tRNA_int_endo"/>
    <property type="match status" value="1"/>
</dbReference>
<dbReference type="InterPro" id="IPR059049">
    <property type="entry name" value="TSEN34_N"/>
</dbReference>
<dbReference type="Pfam" id="PF26577">
    <property type="entry name" value="TSEN34_N"/>
    <property type="match status" value="1"/>
</dbReference>
<comment type="catalytic activity">
    <reaction evidence="5">
        <text>pretRNA = a 3'-half-tRNA molecule with a 5'-OH end + a 5'-half-tRNA molecule with a 2',3'-cyclic phosphate end + an intron with a 2',3'-cyclic phosphate and a 5'-hydroxyl terminus.</text>
        <dbReference type="EC" id="4.6.1.16"/>
    </reaction>
</comment>
<dbReference type="SUPFAM" id="SSF53032">
    <property type="entry name" value="tRNA-intron endonuclease catalytic domain-like"/>
    <property type="match status" value="1"/>
</dbReference>
<dbReference type="CDD" id="cd22363">
    <property type="entry name" value="tRNA-intron_lyase_C"/>
    <property type="match status" value="1"/>
</dbReference>
<keyword evidence="4" id="KW-0456">Lyase</keyword>
<protein>
    <recommendedName>
        <fullName evidence="2">tRNA-intron lyase</fullName>
        <ecNumber evidence="2">4.6.1.16</ecNumber>
    </recommendedName>
</protein>
<dbReference type="GO" id="GO:0000379">
    <property type="term" value="P:tRNA-type intron splice site recognition and cleavage"/>
    <property type="evidence" value="ECO:0007669"/>
    <property type="project" value="TreeGrafter"/>
</dbReference>
<dbReference type="EMBL" id="JASPKY010000043">
    <property type="protein sequence ID" value="KAK9745963.1"/>
    <property type="molecule type" value="Genomic_DNA"/>
</dbReference>